<evidence type="ECO:0000313" key="6">
    <source>
        <dbReference type="Proteomes" id="UP000001784"/>
    </source>
</evidence>
<dbReference type="Gene3D" id="3.40.190.10">
    <property type="entry name" value="Periplasmic binding protein-like II"/>
    <property type="match status" value="2"/>
</dbReference>
<organism evidence="5 6">
    <name type="scientific">Syntrophobacter fumaroxidans (strain DSM 10017 / MPOB)</name>
    <dbReference type="NCBI Taxonomy" id="335543"/>
    <lineage>
        <taxon>Bacteria</taxon>
        <taxon>Pseudomonadati</taxon>
        <taxon>Thermodesulfobacteriota</taxon>
        <taxon>Syntrophobacteria</taxon>
        <taxon>Syntrophobacterales</taxon>
        <taxon>Syntrophobacteraceae</taxon>
        <taxon>Syntrophobacter</taxon>
    </lineage>
</organism>
<dbReference type="eggNOG" id="COG0834">
    <property type="taxonomic scope" value="Bacteria"/>
</dbReference>
<reference evidence="5 6" key="1">
    <citation type="submission" date="2006-10" db="EMBL/GenBank/DDBJ databases">
        <title>Complete sequence of Syntrophobacter fumaroxidans MPOB.</title>
        <authorList>
            <consortium name="US DOE Joint Genome Institute"/>
            <person name="Copeland A."/>
            <person name="Lucas S."/>
            <person name="Lapidus A."/>
            <person name="Barry K."/>
            <person name="Detter J.C."/>
            <person name="Glavina del Rio T."/>
            <person name="Hammon N."/>
            <person name="Israni S."/>
            <person name="Pitluck S."/>
            <person name="Goltsman E.G."/>
            <person name="Martinez M."/>
            <person name="Schmutz J."/>
            <person name="Larimer F."/>
            <person name="Land M."/>
            <person name="Hauser L."/>
            <person name="Kyrpides N."/>
            <person name="Kim E."/>
            <person name="Boone D.R."/>
            <person name="Brockman F."/>
            <person name="Culley D."/>
            <person name="Ferry J."/>
            <person name="Gunsalus R."/>
            <person name="McInerney M.J."/>
            <person name="Morrison M."/>
            <person name="Plugge C."/>
            <person name="Rohlin L."/>
            <person name="Scholten J."/>
            <person name="Sieber J."/>
            <person name="Stams A.J.M."/>
            <person name="Worm P."/>
            <person name="Henstra A.M."/>
            <person name="Richardson P."/>
        </authorList>
    </citation>
    <scope>NUCLEOTIDE SEQUENCE [LARGE SCALE GENOMIC DNA]</scope>
    <source>
        <strain evidence="6">DSM 10017 / MPOB</strain>
    </source>
</reference>
<evidence type="ECO:0000256" key="3">
    <source>
        <dbReference type="ARBA" id="ARBA00022729"/>
    </source>
</evidence>
<dbReference type="InParanoid" id="A0LJY2"/>
<dbReference type="RefSeq" id="WP_011698903.1">
    <property type="nucleotide sequence ID" value="NC_008554.1"/>
</dbReference>
<dbReference type="PANTHER" id="PTHR30085:SF7">
    <property type="entry name" value="AMINO-ACID ABC TRANSPORTER-BINDING PROTEIN YHDW-RELATED"/>
    <property type="match status" value="1"/>
</dbReference>
<feature type="domain" description="Solute-binding protein family 3/N-terminal" evidence="4">
    <location>
        <begin position="41"/>
        <end position="279"/>
    </location>
</feature>
<dbReference type="OrthoDB" id="9777941at2"/>
<dbReference type="SMART" id="SM00062">
    <property type="entry name" value="PBPb"/>
    <property type="match status" value="1"/>
</dbReference>
<dbReference type="SUPFAM" id="SSF53850">
    <property type="entry name" value="Periplasmic binding protein-like II"/>
    <property type="match status" value="1"/>
</dbReference>
<protein>
    <submittedName>
        <fullName evidence="5">Extracellular solute-binding protein, family 3</fullName>
    </submittedName>
</protein>
<evidence type="ECO:0000259" key="4">
    <source>
        <dbReference type="SMART" id="SM00062"/>
    </source>
</evidence>
<dbReference type="KEGG" id="sfu:Sfum_2051"/>
<keyword evidence="3" id="KW-0732">Signal</keyword>
<keyword evidence="6" id="KW-1185">Reference proteome</keyword>
<dbReference type="HOGENOM" id="CLU_019602_3_2_7"/>
<dbReference type="CDD" id="cd13692">
    <property type="entry name" value="PBP2_BztA"/>
    <property type="match status" value="1"/>
</dbReference>
<gene>
    <name evidence="5" type="ordered locus">Sfum_2051</name>
</gene>
<dbReference type="InterPro" id="IPR001638">
    <property type="entry name" value="Solute-binding_3/MltF_N"/>
</dbReference>
<dbReference type="STRING" id="335543.Sfum_2051"/>
<evidence type="ECO:0000256" key="1">
    <source>
        <dbReference type="ARBA" id="ARBA00010333"/>
    </source>
</evidence>
<dbReference type="GO" id="GO:0006865">
    <property type="term" value="P:amino acid transport"/>
    <property type="evidence" value="ECO:0007669"/>
    <property type="project" value="TreeGrafter"/>
</dbReference>
<dbReference type="Pfam" id="PF00497">
    <property type="entry name" value="SBP_bac_3"/>
    <property type="match status" value="1"/>
</dbReference>
<name>A0LJY2_SYNFM</name>
<dbReference type="FunCoup" id="A0LJY2">
    <property type="interactions" value="3"/>
</dbReference>
<comment type="similarity">
    <text evidence="1">Belongs to the bacterial solute-binding protein 3 family.</text>
</comment>
<dbReference type="EMBL" id="CP000478">
    <property type="protein sequence ID" value="ABK17734.1"/>
    <property type="molecule type" value="Genomic_DNA"/>
</dbReference>
<dbReference type="PANTHER" id="PTHR30085">
    <property type="entry name" value="AMINO ACID ABC TRANSPORTER PERMEASE"/>
    <property type="match status" value="1"/>
</dbReference>
<sequence length="347" mass="38210" precursor="true">MELLQRTFGFLVTLLIASVLLFPENVASAGDTLIRIKARGKLRCGVSDGIPGFSWKGPDGRWTGMDVDFCRALAAAVLKDPEKVDFVPLTASRRFPALKAGELDVLARNTTWTMEREAVLGILFAGVLVYDTQGFLVPTSSGITELSQLDGATVCVVRGSSHEEHIAQTFGARNWTYQPLQVESSVQAMAALNEGKCKAFTSESPQLKTARMNAPDGPDQYSLLKETISEEPMGPVVRRGDEDWFTIVRWVLFTLILAEDGGYTGANVRSRLEKTADFRAMSWKQLDGLIAKSLGIDPGWRIRVVESVGNYGEVFERNLGSQSTLNLERGPNKLWKDAGLMYAPPFR</sequence>
<proteinExistence type="inferred from homology"/>
<dbReference type="InterPro" id="IPR051455">
    <property type="entry name" value="Bact_solute-bind_prot3"/>
</dbReference>
<dbReference type="Proteomes" id="UP000001784">
    <property type="component" value="Chromosome"/>
</dbReference>
<evidence type="ECO:0000313" key="5">
    <source>
        <dbReference type="EMBL" id="ABK17734.1"/>
    </source>
</evidence>
<accession>A0LJY2</accession>
<dbReference type="AlphaFoldDB" id="A0LJY2"/>
<evidence type="ECO:0000256" key="2">
    <source>
        <dbReference type="ARBA" id="ARBA00022448"/>
    </source>
</evidence>
<keyword evidence="2" id="KW-0813">Transport</keyword>